<keyword evidence="3 10" id="KW-0812">Transmembrane</keyword>
<dbReference type="Gene3D" id="2.70.150.10">
    <property type="entry name" value="Calcium-transporting ATPase, cytoplasmic transduction domain A"/>
    <property type="match status" value="1"/>
</dbReference>
<dbReference type="KEGG" id="pmj:P9211_01451"/>
<keyword evidence="4 10" id="KW-0479">Metal-binding</keyword>
<dbReference type="FunFam" id="2.70.150.10:FF:000002">
    <property type="entry name" value="Copper-transporting ATPase 1, putative"/>
    <property type="match status" value="1"/>
</dbReference>
<dbReference type="InterPro" id="IPR023214">
    <property type="entry name" value="HAD_sf"/>
</dbReference>
<keyword evidence="5 10" id="KW-0547">Nucleotide-binding</keyword>
<feature type="transmembrane region" description="Helical" evidence="10">
    <location>
        <begin position="103"/>
        <end position="119"/>
    </location>
</feature>
<organism evidence="12 13">
    <name type="scientific">Prochlorococcus marinus (strain MIT 9211)</name>
    <dbReference type="NCBI Taxonomy" id="93059"/>
    <lineage>
        <taxon>Bacteria</taxon>
        <taxon>Bacillati</taxon>
        <taxon>Cyanobacteriota</taxon>
        <taxon>Cyanophyceae</taxon>
        <taxon>Synechococcales</taxon>
        <taxon>Prochlorococcaceae</taxon>
        <taxon>Prochlorococcus</taxon>
    </lineage>
</organism>
<dbReference type="GO" id="GO:0055070">
    <property type="term" value="P:copper ion homeostasis"/>
    <property type="evidence" value="ECO:0007669"/>
    <property type="project" value="TreeGrafter"/>
</dbReference>
<feature type="transmembrane region" description="Helical" evidence="10">
    <location>
        <begin position="747"/>
        <end position="769"/>
    </location>
</feature>
<keyword evidence="13" id="KW-1185">Reference proteome</keyword>
<dbReference type="InterPro" id="IPR044492">
    <property type="entry name" value="P_typ_ATPase_HD_dom"/>
</dbReference>
<accession>A9BCY8</accession>
<dbReference type="GO" id="GO:0005507">
    <property type="term" value="F:copper ion binding"/>
    <property type="evidence" value="ECO:0007669"/>
    <property type="project" value="TreeGrafter"/>
</dbReference>
<dbReference type="InterPro" id="IPR008250">
    <property type="entry name" value="ATPase_P-typ_transduc_dom_A_sf"/>
</dbReference>
<dbReference type="RefSeq" id="WP_012194701.1">
    <property type="nucleotide sequence ID" value="NC_009976.1"/>
</dbReference>
<sequence>MKPIKNQTKEESILLDVTGMKCGGCVQTVEKTLLNHKEVNNAFVNLVDRTALIDINDKSTDLKEILTSLEKRGFQAKVRQNAKTNNSFDINASQEWWKQWRQLMVSLCLLLLSVLGHLAEAKTIAIPLLGNLIFHASLATFALFGPGLKILKSGWNAVAHFSPNMDSLVGIGVSSAYLTSLSALIWPQMGWPCFFNEPVMLLGFVLLGRFLEERARLRTGKALKELAKLQPQNARLINKNNQIKDVRVGALQPGERIQLLAGDRVPVDGVVIEGNSTVDVSNLTGESLPLETSPGTELSSGSLNLEGTLIVEVQRVGAETALARIIGLVEKAQARKAPIQNLADKVAGKFCYGVVTLSFFTFIFWWRIGAIIWPQVLNTSGQGLMHMHGHMHNASLGTNAQTPLGLAVQLSIAVLVVACPCALGLATPTVITVASGKAAKRGWLFKGGDVIEKAALIKQIVFDKTGTLTVGRPEVIGYLGTEDPDELIQIAASLEENSRHPIAFAILQTAQSKGINLLTSSKVNTIPGKGISGYLDNIDGAIMVGTIEWLKSEGVNYNLDIEKLLEESNFNEKSIVAVSINKKLKGLIIIDDQIRNDVKDALTVLRKKGFFLRILSGDRRESVQRLGTKLGFKSTQIGWQLLPEDKLNYLEELKRSGPVAMVGDGINDAPALAASNLGIAIGTGTQIAQDSADLVLMGDRLESLPDALSLSKATMQKIKQNLVWAFGYNIIALPIAAGILLPSTGIVLSPPIAALLMACSSITVIINALSLKNT</sequence>
<feature type="transmembrane region" description="Helical" evidence="10">
    <location>
        <begin position="350"/>
        <end position="368"/>
    </location>
</feature>
<dbReference type="HOGENOM" id="CLU_001771_11_2_3"/>
<evidence type="ECO:0000256" key="4">
    <source>
        <dbReference type="ARBA" id="ARBA00022723"/>
    </source>
</evidence>
<dbReference type="STRING" id="93059.P9211_01451"/>
<dbReference type="EC" id="3.6.3.4" evidence="12"/>
<keyword evidence="9 10" id="KW-0472">Membrane</keyword>
<dbReference type="InterPro" id="IPR006121">
    <property type="entry name" value="HMA_dom"/>
</dbReference>
<dbReference type="InterPro" id="IPR023298">
    <property type="entry name" value="ATPase_P-typ_TM_dom_sf"/>
</dbReference>
<feature type="domain" description="HMA" evidence="11">
    <location>
        <begin position="11"/>
        <end position="77"/>
    </location>
</feature>
<dbReference type="GO" id="GO:0043682">
    <property type="term" value="F:P-type divalent copper transporter activity"/>
    <property type="evidence" value="ECO:0007669"/>
    <property type="project" value="TreeGrafter"/>
</dbReference>
<feature type="transmembrane region" description="Helical" evidence="10">
    <location>
        <begin position="125"/>
        <end position="148"/>
    </location>
</feature>
<dbReference type="InterPro" id="IPR036163">
    <property type="entry name" value="HMA_dom_sf"/>
</dbReference>
<dbReference type="eggNOG" id="COG2217">
    <property type="taxonomic scope" value="Bacteria"/>
</dbReference>
<evidence type="ECO:0000256" key="10">
    <source>
        <dbReference type="RuleBase" id="RU362081"/>
    </source>
</evidence>
<dbReference type="EMBL" id="CP000878">
    <property type="protein sequence ID" value="ABX08076.1"/>
    <property type="molecule type" value="Genomic_DNA"/>
</dbReference>
<dbReference type="GO" id="GO:0005886">
    <property type="term" value="C:plasma membrane"/>
    <property type="evidence" value="ECO:0007669"/>
    <property type="project" value="UniProtKB-SubCell"/>
</dbReference>
<proteinExistence type="inferred from homology"/>
<name>A9BCY8_PROM4</name>
<evidence type="ECO:0000256" key="1">
    <source>
        <dbReference type="ARBA" id="ARBA00004651"/>
    </source>
</evidence>
<evidence type="ECO:0000256" key="6">
    <source>
        <dbReference type="ARBA" id="ARBA00022840"/>
    </source>
</evidence>
<feature type="transmembrane region" description="Helical" evidence="10">
    <location>
        <begin position="194"/>
        <end position="211"/>
    </location>
</feature>
<dbReference type="SFLD" id="SFLDG00002">
    <property type="entry name" value="C1.7:_P-type_atpase_like"/>
    <property type="match status" value="1"/>
</dbReference>
<dbReference type="PROSITE" id="PS01047">
    <property type="entry name" value="HMA_1"/>
    <property type="match status" value="1"/>
</dbReference>
<dbReference type="CDD" id="cd00371">
    <property type="entry name" value="HMA"/>
    <property type="match status" value="1"/>
</dbReference>
<comment type="similarity">
    <text evidence="2 10">Belongs to the cation transport ATPase (P-type) (TC 3.A.3) family. Type IB subfamily.</text>
</comment>
<gene>
    <name evidence="12" type="primary">zntA</name>
    <name evidence="12" type="ordered locus">P9211_01451</name>
</gene>
<dbReference type="Proteomes" id="UP000000788">
    <property type="component" value="Chromosome"/>
</dbReference>
<dbReference type="PRINTS" id="PR00119">
    <property type="entry name" value="CATATPASE"/>
</dbReference>
<keyword evidence="10" id="KW-1003">Cell membrane</keyword>
<dbReference type="PANTHER" id="PTHR43520:SF22">
    <property type="entry name" value="COPPER-TRANSPORTING ATPASE PAA1, CHLOROPLASTIC"/>
    <property type="match status" value="1"/>
</dbReference>
<dbReference type="GO" id="GO:0016887">
    <property type="term" value="F:ATP hydrolysis activity"/>
    <property type="evidence" value="ECO:0007669"/>
    <property type="project" value="InterPro"/>
</dbReference>
<dbReference type="CDD" id="cd02094">
    <property type="entry name" value="P-type_ATPase_Cu-like"/>
    <property type="match status" value="1"/>
</dbReference>
<keyword evidence="7" id="KW-1278">Translocase</keyword>
<dbReference type="SUPFAM" id="SSF81665">
    <property type="entry name" value="Calcium ATPase, transmembrane domain M"/>
    <property type="match status" value="1"/>
</dbReference>
<comment type="subcellular location">
    <subcellularLocation>
        <location evidence="1">Cell membrane</location>
        <topology evidence="1">Multi-pass membrane protein</topology>
    </subcellularLocation>
</comment>
<feature type="transmembrane region" description="Helical" evidence="10">
    <location>
        <begin position="406"/>
        <end position="431"/>
    </location>
</feature>
<dbReference type="InterPro" id="IPR018303">
    <property type="entry name" value="ATPase_P-typ_P_site"/>
</dbReference>
<dbReference type="InterPro" id="IPR017969">
    <property type="entry name" value="Heavy-metal-associated_CS"/>
</dbReference>
<protein>
    <submittedName>
        <fullName evidence="12">Putative P-type ATPase transporter for copper</fullName>
        <ecNumber evidence="12">3.6.3.4</ecNumber>
    </submittedName>
</protein>
<dbReference type="PROSITE" id="PS00154">
    <property type="entry name" value="ATPASE_E1_E2"/>
    <property type="match status" value="1"/>
</dbReference>
<dbReference type="InterPro" id="IPR059000">
    <property type="entry name" value="ATPase_P-type_domA"/>
</dbReference>
<evidence type="ECO:0000256" key="5">
    <source>
        <dbReference type="ARBA" id="ARBA00022741"/>
    </source>
</evidence>
<dbReference type="SUPFAM" id="SSF81653">
    <property type="entry name" value="Calcium ATPase, transduction domain A"/>
    <property type="match status" value="1"/>
</dbReference>
<dbReference type="InterPro" id="IPR027256">
    <property type="entry name" value="P-typ_ATPase_IB"/>
</dbReference>
<evidence type="ECO:0000256" key="8">
    <source>
        <dbReference type="ARBA" id="ARBA00022989"/>
    </source>
</evidence>
<dbReference type="PROSITE" id="PS50846">
    <property type="entry name" value="HMA_2"/>
    <property type="match status" value="1"/>
</dbReference>
<dbReference type="Pfam" id="PF00122">
    <property type="entry name" value="E1-E2_ATPase"/>
    <property type="match status" value="1"/>
</dbReference>
<dbReference type="Pfam" id="PF00702">
    <property type="entry name" value="Hydrolase"/>
    <property type="match status" value="1"/>
</dbReference>
<dbReference type="NCBIfam" id="TIGR01525">
    <property type="entry name" value="ATPase-IB_hvy"/>
    <property type="match status" value="1"/>
</dbReference>
<dbReference type="PRINTS" id="PR00943">
    <property type="entry name" value="CUATPASE"/>
</dbReference>
<dbReference type="InterPro" id="IPR023299">
    <property type="entry name" value="ATPase_P-typ_cyto_dom_N"/>
</dbReference>
<feature type="transmembrane region" description="Helical" evidence="10">
    <location>
        <begin position="722"/>
        <end position="741"/>
    </location>
</feature>
<evidence type="ECO:0000256" key="2">
    <source>
        <dbReference type="ARBA" id="ARBA00006024"/>
    </source>
</evidence>
<evidence type="ECO:0000256" key="3">
    <source>
        <dbReference type="ARBA" id="ARBA00022692"/>
    </source>
</evidence>
<evidence type="ECO:0000256" key="7">
    <source>
        <dbReference type="ARBA" id="ARBA00022967"/>
    </source>
</evidence>
<dbReference type="PANTHER" id="PTHR43520">
    <property type="entry name" value="ATP7, ISOFORM B"/>
    <property type="match status" value="1"/>
</dbReference>
<keyword evidence="8 10" id="KW-1133">Transmembrane helix</keyword>
<dbReference type="Gene3D" id="3.30.70.100">
    <property type="match status" value="1"/>
</dbReference>
<dbReference type="Gene3D" id="3.40.1110.10">
    <property type="entry name" value="Calcium-transporting ATPase, cytoplasmic domain N"/>
    <property type="match status" value="1"/>
</dbReference>
<dbReference type="Pfam" id="PF00403">
    <property type="entry name" value="HMA"/>
    <property type="match status" value="1"/>
</dbReference>
<dbReference type="SFLD" id="SFLDS00003">
    <property type="entry name" value="Haloacid_Dehalogenase"/>
    <property type="match status" value="1"/>
</dbReference>
<evidence type="ECO:0000256" key="9">
    <source>
        <dbReference type="ARBA" id="ARBA00023136"/>
    </source>
</evidence>
<evidence type="ECO:0000313" key="12">
    <source>
        <dbReference type="EMBL" id="ABX08076.1"/>
    </source>
</evidence>
<reference evidence="12 13" key="1">
    <citation type="journal article" date="2007" name="PLoS Genet.">
        <title>Patterns and implications of gene gain and loss in the evolution of Prochlorococcus.</title>
        <authorList>
            <person name="Kettler G.C."/>
            <person name="Martiny A.C."/>
            <person name="Huang K."/>
            <person name="Zucker J."/>
            <person name="Coleman M.L."/>
            <person name="Rodrigue S."/>
            <person name="Chen F."/>
            <person name="Lapidus A."/>
            <person name="Ferriera S."/>
            <person name="Johnson J."/>
            <person name="Steglich C."/>
            <person name="Church G.M."/>
            <person name="Richardson P."/>
            <person name="Chisholm S.W."/>
        </authorList>
    </citation>
    <scope>NUCLEOTIDE SEQUENCE [LARGE SCALE GENOMIC DNA]</scope>
    <source>
        <strain evidence="13">MIT 9211</strain>
    </source>
</reference>
<dbReference type="AlphaFoldDB" id="A9BCY8"/>
<dbReference type="InterPro" id="IPR036412">
    <property type="entry name" value="HAD-like_sf"/>
</dbReference>
<dbReference type="SUPFAM" id="SSF56784">
    <property type="entry name" value="HAD-like"/>
    <property type="match status" value="1"/>
</dbReference>
<evidence type="ECO:0000259" key="11">
    <source>
        <dbReference type="PROSITE" id="PS50846"/>
    </source>
</evidence>
<evidence type="ECO:0000313" key="13">
    <source>
        <dbReference type="Proteomes" id="UP000000788"/>
    </source>
</evidence>
<feature type="transmembrane region" description="Helical" evidence="10">
    <location>
        <begin position="168"/>
        <end position="188"/>
    </location>
</feature>
<dbReference type="SUPFAM" id="SSF55008">
    <property type="entry name" value="HMA, heavy metal-associated domain"/>
    <property type="match status" value="1"/>
</dbReference>
<dbReference type="SFLD" id="SFLDF00027">
    <property type="entry name" value="p-type_atpase"/>
    <property type="match status" value="1"/>
</dbReference>
<dbReference type="InterPro" id="IPR001757">
    <property type="entry name" value="P_typ_ATPase"/>
</dbReference>
<keyword evidence="12" id="KW-0378">Hydrolase</keyword>
<dbReference type="NCBIfam" id="TIGR01494">
    <property type="entry name" value="ATPase_P-type"/>
    <property type="match status" value="2"/>
</dbReference>
<dbReference type="GO" id="GO:0005524">
    <property type="term" value="F:ATP binding"/>
    <property type="evidence" value="ECO:0007669"/>
    <property type="project" value="UniProtKB-UniRule"/>
</dbReference>
<dbReference type="Gene3D" id="3.40.50.1000">
    <property type="entry name" value="HAD superfamily/HAD-like"/>
    <property type="match status" value="1"/>
</dbReference>
<keyword evidence="6 10" id="KW-0067">ATP-binding</keyword>